<dbReference type="EMBL" id="JAMQYH010000005">
    <property type="protein sequence ID" value="KAJ1685199.1"/>
    <property type="molecule type" value="Genomic_DNA"/>
</dbReference>
<dbReference type="Pfam" id="PF13516">
    <property type="entry name" value="LRR_6"/>
    <property type="match status" value="2"/>
</dbReference>
<keyword evidence="2" id="KW-1185">Reference proteome</keyword>
<evidence type="ECO:0000313" key="2">
    <source>
        <dbReference type="Proteomes" id="UP001151287"/>
    </source>
</evidence>
<organism evidence="1 2">
    <name type="scientific">Rhynchospora breviuscula</name>
    <dbReference type="NCBI Taxonomy" id="2022672"/>
    <lineage>
        <taxon>Eukaryota</taxon>
        <taxon>Viridiplantae</taxon>
        <taxon>Streptophyta</taxon>
        <taxon>Embryophyta</taxon>
        <taxon>Tracheophyta</taxon>
        <taxon>Spermatophyta</taxon>
        <taxon>Magnoliopsida</taxon>
        <taxon>Liliopsida</taxon>
        <taxon>Poales</taxon>
        <taxon>Cyperaceae</taxon>
        <taxon>Cyperoideae</taxon>
        <taxon>Rhynchosporeae</taxon>
        <taxon>Rhynchospora</taxon>
    </lineage>
</organism>
<comment type="caution">
    <text evidence="1">The sequence shown here is derived from an EMBL/GenBank/DDBJ whole genome shotgun (WGS) entry which is preliminary data.</text>
</comment>
<dbReference type="PANTHER" id="PTHR12904">
    <property type="match status" value="1"/>
</dbReference>
<dbReference type="InterPro" id="IPR006553">
    <property type="entry name" value="Leu-rich_rpt_Cys-con_subtyp"/>
</dbReference>
<dbReference type="InterPro" id="IPR051341">
    <property type="entry name" value="Zyg-11_UBL_adapter"/>
</dbReference>
<dbReference type="InterPro" id="IPR001611">
    <property type="entry name" value="Leu-rich_rpt"/>
</dbReference>
<proteinExistence type="predicted"/>
<dbReference type="Gene3D" id="3.80.10.10">
    <property type="entry name" value="Ribonuclease Inhibitor"/>
    <property type="match status" value="4"/>
</dbReference>
<dbReference type="InterPro" id="IPR032675">
    <property type="entry name" value="LRR_dom_sf"/>
</dbReference>
<evidence type="ECO:0000313" key="1">
    <source>
        <dbReference type="EMBL" id="KAJ1685199.1"/>
    </source>
</evidence>
<gene>
    <name evidence="1" type="ORF">LUZ63_016589</name>
</gene>
<accession>A0A9P9ZA68</accession>
<dbReference type="SMART" id="SM00367">
    <property type="entry name" value="LRR_CC"/>
    <property type="match status" value="7"/>
</dbReference>
<dbReference type="SUPFAM" id="SSF52047">
    <property type="entry name" value="RNI-like"/>
    <property type="match status" value="2"/>
</dbReference>
<name>A0A9P9ZA68_9POAL</name>
<reference evidence="1" key="1">
    <citation type="journal article" date="2022" name="Cell">
        <title>Repeat-based holocentromeres influence genome architecture and karyotype evolution.</title>
        <authorList>
            <person name="Hofstatter P.G."/>
            <person name="Thangavel G."/>
            <person name="Lux T."/>
            <person name="Neumann P."/>
            <person name="Vondrak T."/>
            <person name="Novak P."/>
            <person name="Zhang M."/>
            <person name="Costa L."/>
            <person name="Castellani M."/>
            <person name="Scott A."/>
            <person name="Toegelov H."/>
            <person name="Fuchs J."/>
            <person name="Mata-Sucre Y."/>
            <person name="Dias Y."/>
            <person name="Vanzela A.L.L."/>
            <person name="Huettel B."/>
            <person name="Almeida C.C.S."/>
            <person name="Simkova H."/>
            <person name="Souza G."/>
            <person name="Pedrosa-Harand A."/>
            <person name="Macas J."/>
            <person name="Mayer K.F.X."/>
            <person name="Houben A."/>
            <person name="Marques A."/>
        </authorList>
    </citation>
    <scope>NUCLEOTIDE SEQUENCE</scope>
    <source>
        <strain evidence="1">RhyBre1mFocal</strain>
    </source>
</reference>
<dbReference type="PANTHER" id="PTHR12904:SF23">
    <property type="entry name" value="PROTEIN ZER-1 HOMOLOG"/>
    <property type="match status" value="1"/>
</dbReference>
<dbReference type="Proteomes" id="UP001151287">
    <property type="component" value="Unassembled WGS sequence"/>
</dbReference>
<sequence>MAAPSLVEKCIEAATASAEAVERWRRLRRTLERLPSHLADQLLACLITRKLAFPSLLDYVYFSAISCCRVFQHSVEVINLSGQNMVDGEWLAYLGAFRCLQSLKLADCRGVSSSSIWPLAGMDALKELDLSRCQKFTDVGVKHIITIESLEKLYLCQTGVTASGVMLLSSLSNLSVLDLGGIFVTDKALSSLQVLKNLEHLELWGSKISDAGATILKAFPRLGYLSLLWTSVTTIPVLPSIKTLNMSNCTINSIFNGPCPSHGVPLSKLILSGSKFENAEKALSGIDLNFVTSLDLSGSLLNNFDFLETMENLEHLNLSFCGIGDTTLETIANNGNSLRYLDLKKTKVTSHGVSFLAGTVPKLEYLSLANTMIDDSALSYISMMPSLQTLDLSYTSIKGYMYNGNYQVKVPSACSLTSLNHLESLNLEGIQLKDEAIKPLSKLRNLKYLNLRSEYLSDSSFLTLASISGLKYLGYQGAVLTDSGFLSYVPHEDLKKLDLRDCWLLTQEAISLFCKRYPNIALDHELVFQVNSKTTHFQNQVKQRRAKKEEPRGASKVPFADERIRYAIEELMQLQIVGEPCSDINLSHIPPELKRTD</sequence>
<dbReference type="AlphaFoldDB" id="A0A9P9ZA68"/>
<protein>
    <submittedName>
        <fullName evidence="1">Uncharacterized protein</fullName>
    </submittedName>
</protein>
<dbReference type="OrthoDB" id="550575at2759"/>